<dbReference type="GO" id="GO:0005886">
    <property type="term" value="C:plasma membrane"/>
    <property type="evidence" value="ECO:0007669"/>
    <property type="project" value="UniProtKB-SubCell"/>
</dbReference>
<keyword evidence="3 8" id="KW-0813">Transport</keyword>
<feature type="transmembrane region" description="Helical" evidence="8">
    <location>
        <begin position="75"/>
        <end position="94"/>
    </location>
</feature>
<dbReference type="PANTHER" id="PTHR23502">
    <property type="entry name" value="MAJOR FACILITATOR SUPERFAMILY"/>
    <property type="match status" value="1"/>
</dbReference>
<organism evidence="10 11">
    <name type="scientific">Stella humosa</name>
    <dbReference type="NCBI Taxonomy" id="94"/>
    <lineage>
        <taxon>Bacteria</taxon>
        <taxon>Pseudomonadati</taxon>
        <taxon>Pseudomonadota</taxon>
        <taxon>Alphaproteobacteria</taxon>
        <taxon>Rhodospirillales</taxon>
        <taxon>Stellaceae</taxon>
        <taxon>Stella</taxon>
    </lineage>
</organism>
<evidence type="ECO:0000313" key="10">
    <source>
        <dbReference type="EMBL" id="ROP83220.1"/>
    </source>
</evidence>
<feature type="domain" description="Major facilitator superfamily (MFS) profile" evidence="9">
    <location>
        <begin position="8"/>
        <end position="393"/>
    </location>
</feature>
<dbReference type="SUPFAM" id="SSF103473">
    <property type="entry name" value="MFS general substrate transporter"/>
    <property type="match status" value="1"/>
</dbReference>
<dbReference type="PROSITE" id="PS50850">
    <property type="entry name" value="MFS"/>
    <property type="match status" value="1"/>
</dbReference>
<keyword evidence="7 8" id="KW-0472">Membrane</keyword>
<sequence length="395" mass="40940">MRPPKTELLIILGALTAFAPLSIDMYLPAFPQMEVALGASTDAIQRTLAAFFLGFALGQASYGPVADRFGRKPPLYFGLCLYILASIGCALATSAEVLTVLRFVQAVGACSGMVIARAMVRDLFEPKDAARAYSSLMLVTGLAPIMAPVIGGIVLLWAGWATIFWLLAGYAVLALAAVHFRLPESHPADPSRPLAFGRAVTDYARIIVDRRYMGYAAGGGLGMAGMFAYIAGSPFVFIDLHGVSAQHYGWLFGLNAIGFVAAAQVNGRLLPAGRHEQAMRVAMLVQGAAAIVLITSAATGWGGLAGLVGPIFVYVATLGFIMPNAAALAMAPYGRNAGVASALLGTLQFSLAAVASALVGMLHNGTALPMAGVVAAFGLAGLAINRLLVRPAAQA</sequence>
<evidence type="ECO:0000256" key="1">
    <source>
        <dbReference type="ARBA" id="ARBA00004651"/>
    </source>
</evidence>
<dbReference type="GO" id="GO:0042910">
    <property type="term" value="F:xenobiotic transmembrane transporter activity"/>
    <property type="evidence" value="ECO:0007669"/>
    <property type="project" value="InterPro"/>
</dbReference>
<dbReference type="NCBIfam" id="NF008314">
    <property type="entry name" value="PRK11102.1"/>
    <property type="match status" value="1"/>
</dbReference>
<comment type="similarity">
    <text evidence="2 8">Belongs to the major facilitator superfamily. Bcr/CmlA family.</text>
</comment>
<feature type="transmembrane region" description="Helical" evidence="8">
    <location>
        <begin position="342"/>
        <end position="362"/>
    </location>
</feature>
<evidence type="ECO:0000313" key="11">
    <source>
        <dbReference type="Proteomes" id="UP000278222"/>
    </source>
</evidence>
<dbReference type="Proteomes" id="UP000278222">
    <property type="component" value="Unassembled WGS sequence"/>
</dbReference>
<evidence type="ECO:0000256" key="8">
    <source>
        <dbReference type="RuleBase" id="RU365088"/>
    </source>
</evidence>
<dbReference type="FunFam" id="1.20.1720.10:FF:000005">
    <property type="entry name" value="Bcr/CflA family efflux transporter"/>
    <property type="match status" value="1"/>
</dbReference>
<feature type="transmembrane region" description="Helical" evidence="8">
    <location>
        <begin position="250"/>
        <end position="269"/>
    </location>
</feature>
<dbReference type="InterPro" id="IPR020846">
    <property type="entry name" value="MFS_dom"/>
</dbReference>
<dbReference type="AlphaFoldDB" id="A0A3N1KX82"/>
<evidence type="ECO:0000256" key="4">
    <source>
        <dbReference type="ARBA" id="ARBA00022475"/>
    </source>
</evidence>
<comment type="caution">
    <text evidence="10">The sequence shown here is derived from an EMBL/GenBank/DDBJ whole genome shotgun (WGS) entry which is preliminary data.</text>
</comment>
<evidence type="ECO:0000256" key="5">
    <source>
        <dbReference type="ARBA" id="ARBA00022692"/>
    </source>
</evidence>
<feature type="transmembrane region" description="Helical" evidence="8">
    <location>
        <begin position="368"/>
        <end position="389"/>
    </location>
</feature>
<feature type="transmembrane region" description="Helical" evidence="8">
    <location>
        <begin position="43"/>
        <end position="63"/>
    </location>
</feature>
<reference evidence="10 11" key="1">
    <citation type="submission" date="2018-11" db="EMBL/GenBank/DDBJ databases">
        <title>Genomic Encyclopedia of Type Strains, Phase IV (KMG-IV): sequencing the most valuable type-strain genomes for metagenomic binning, comparative biology and taxonomic classification.</title>
        <authorList>
            <person name="Goeker M."/>
        </authorList>
    </citation>
    <scope>NUCLEOTIDE SEQUENCE [LARGE SCALE GENOMIC DNA]</scope>
    <source>
        <strain evidence="10 11">DSM 5900</strain>
    </source>
</reference>
<dbReference type="RefSeq" id="WP_123694283.1">
    <property type="nucleotide sequence ID" value="NZ_AP019700.1"/>
</dbReference>
<dbReference type="GO" id="GO:0015385">
    <property type="term" value="F:sodium:proton antiporter activity"/>
    <property type="evidence" value="ECO:0007669"/>
    <property type="project" value="TreeGrafter"/>
</dbReference>
<feature type="transmembrane region" description="Helical" evidence="8">
    <location>
        <begin position="215"/>
        <end position="238"/>
    </location>
</feature>
<keyword evidence="11" id="KW-1185">Reference proteome</keyword>
<dbReference type="InterPro" id="IPR011701">
    <property type="entry name" value="MFS"/>
</dbReference>
<keyword evidence="8" id="KW-0997">Cell inner membrane</keyword>
<comment type="subcellular location">
    <subcellularLocation>
        <location evidence="8">Cell inner membrane</location>
        <topology evidence="8">Multi-pass membrane protein</topology>
    </subcellularLocation>
    <subcellularLocation>
        <location evidence="1">Cell membrane</location>
        <topology evidence="1">Multi-pass membrane protein</topology>
    </subcellularLocation>
</comment>
<feature type="transmembrane region" description="Helical" evidence="8">
    <location>
        <begin position="163"/>
        <end position="182"/>
    </location>
</feature>
<evidence type="ECO:0000259" key="9">
    <source>
        <dbReference type="PROSITE" id="PS50850"/>
    </source>
</evidence>
<proteinExistence type="inferred from homology"/>
<dbReference type="CDD" id="cd17320">
    <property type="entry name" value="MFS_MdfA_MDR_like"/>
    <property type="match status" value="1"/>
</dbReference>
<feature type="transmembrane region" description="Helical" evidence="8">
    <location>
        <begin position="7"/>
        <end position="23"/>
    </location>
</feature>
<dbReference type="InterPro" id="IPR036259">
    <property type="entry name" value="MFS_trans_sf"/>
</dbReference>
<evidence type="ECO:0000256" key="2">
    <source>
        <dbReference type="ARBA" id="ARBA00006236"/>
    </source>
</evidence>
<feature type="transmembrane region" description="Helical" evidence="8">
    <location>
        <begin position="281"/>
        <end position="301"/>
    </location>
</feature>
<feature type="transmembrane region" description="Helical" evidence="8">
    <location>
        <begin position="307"/>
        <end position="330"/>
    </location>
</feature>
<dbReference type="InterPro" id="IPR004812">
    <property type="entry name" value="Efflux_drug-R_Bcr/CmlA"/>
</dbReference>
<feature type="transmembrane region" description="Helical" evidence="8">
    <location>
        <begin position="100"/>
        <end position="120"/>
    </location>
</feature>
<gene>
    <name evidence="10" type="ORF">EDC65_4753</name>
</gene>
<dbReference type="EMBL" id="RJKX01000017">
    <property type="protein sequence ID" value="ROP83220.1"/>
    <property type="molecule type" value="Genomic_DNA"/>
</dbReference>
<protein>
    <recommendedName>
        <fullName evidence="8">Bcr/CflA family efflux transporter</fullName>
    </recommendedName>
</protein>
<feature type="transmembrane region" description="Helical" evidence="8">
    <location>
        <begin position="132"/>
        <end position="157"/>
    </location>
</feature>
<evidence type="ECO:0000256" key="6">
    <source>
        <dbReference type="ARBA" id="ARBA00022989"/>
    </source>
</evidence>
<keyword evidence="6 8" id="KW-1133">Transmembrane helix</keyword>
<dbReference type="OrthoDB" id="9800416at2"/>
<dbReference type="NCBIfam" id="TIGR00710">
    <property type="entry name" value="efflux_Bcr_CflA"/>
    <property type="match status" value="1"/>
</dbReference>
<keyword evidence="5 8" id="KW-0812">Transmembrane</keyword>
<evidence type="ECO:0000256" key="7">
    <source>
        <dbReference type="ARBA" id="ARBA00023136"/>
    </source>
</evidence>
<dbReference type="GO" id="GO:1990961">
    <property type="term" value="P:xenobiotic detoxification by transmembrane export across the plasma membrane"/>
    <property type="evidence" value="ECO:0007669"/>
    <property type="project" value="InterPro"/>
</dbReference>
<name>A0A3N1KX82_9PROT</name>
<evidence type="ECO:0000256" key="3">
    <source>
        <dbReference type="ARBA" id="ARBA00022448"/>
    </source>
</evidence>
<dbReference type="PANTHER" id="PTHR23502:SF132">
    <property type="entry name" value="POLYAMINE TRANSPORTER 2-RELATED"/>
    <property type="match status" value="1"/>
</dbReference>
<accession>A0A3N1KX82</accession>
<dbReference type="Gene3D" id="1.20.1720.10">
    <property type="entry name" value="Multidrug resistance protein D"/>
    <property type="match status" value="1"/>
</dbReference>
<dbReference type="Pfam" id="PF07690">
    <property type="entry name" value="MFS_1"/>
    <property type="match status" value="1"/>
</dbReference>
<keyword evidence="4" id="KW-1003">Cell membrane</keyword>